<proteinExistence type="predicted"/>
<evidence type="ECO:0000313" key="3">
    <source>
        <dbReference type="Proteomes" id="UP000694287"/>
    </source>
</evidence>
<dbReference type="Pfam" id="PF08327">
    <property type="entry name" value="AHSA1"/>
    <property type="match status" value="1"/>
</dbReference>
<keyword evidence="3" id="KW-1185">Reference proteome</keyword>
<organism evidence="2 3">
    <name type="scientific">Pseudonocardia abyssalis</name>
    <dbReference type="NCBI Taxonomy" id="2792008"/>
    <lineage>
        <taxon>Bacteria</taxon>
        <taxon>Bacillati</taxon>
        <taxon>Actinomycetota</taxon>
        <taxon>Actinomycetes</taxon>
        <taxon>Pseudonocardiales</taxon>
        <taxon>Pseudonocardiaceae</taxon>
        <taxon>Pseudonocardia</taxon>
    </lineage>
</organism>
<feature type="domain" description="Activator of Hsp90 ATPase homologue 1/2-like C-terminal" evidence="1">
    <location>
        <begin position="14"/>
        <end position="153"/>
    </location>
</feature>
<dbReference type="Proteomes" id="UP000694287">
    <property type="component" value="Unassembled WGS sequence"/>
</dbReference>
<reference evidence="2 3" key="1">
    <citation type="submission" date="2020-11" db="EMBL/GenBank/DDBJ databases">
        <title>Pseudonocardia abyssalis sp. nov. and Pseudonocardia oceani sp. nov., description and phylogenomic analysis of two novel actinomycetes isolated from the deep Southern Ocean.</title>
        <authorList>
            <person name="Parra J."/>
        </authorList>
    </citation>
    <scope>NUCLEOTIDE SEQUENCE [LARGE SCALE GENOMIC DNA]</scope>
    <source>
        <strain evidence="2 3">KRD-168</strain>
    </source>
</reference>
<protein>
    <submittedName>
        <fullName evidence="2">SRPBCC domain-containing protein</fullName>
    </submittedName>
</protein>
<evidence type="ECO:0000313" key="2">
    <source>
        <dbReference type="EMBL" id="MBW0135571.1"/>
    </source>
</evidence>
<dbReference type="InterPro" id="IPR013538">
    <property type="entry name" value="ASHA1/2-like_C"/>
</dbReference>
<dbReference type="EMBL" id="JADQDK010000001">
    <property type="protein sequence ID" value="MBW0135571.1"/>
    <property type="molecule type" value="Genomic_DNA"/>
</dbReference>
<name>A0ABS6UTJ7_9PSEU</name>
<gene>
    <name evidence="2" type="ORF">I4I81_15075</name>
</gene>
<evidence type="ECO:0000259" key="1">
    <source>
        <dbReference type="Pfam" id="PF08327"/>
    </source>
</evidence>
<sequence>MNPDLDLALQRVIRAPRDAVWSAWTDPSRLERWWIPAPTVCRVERLEVRPGGAFVTRMSEDGERFDPHMDATFLVVDDGERIVFTNAIDSAWRPAVPAPVPMTAEITLADHPDGTDYRILVRHGDPADRARHAELGFAEGWGSVTGQLAAFVERMAVRPGR</sequence>
<accession>A0ABS6UTJ7</accession>
<dbReference type="RefSeq" id="WP_218604369.1">
    <property type="nucleotide sequence ID" value="NZ_JADQDJ010000215.1"/>
</dbReference>
<comment type="caution">
    <text evidence="2">The sequence shown here is derived from an EMBL/GenBank/DDBJ whole genome shotgun (WGS) entry which is preliminary data.</text>
</comment>